<proteinExistence type="predicted"/>
<feature type="transmembrane region" description="Helical" evidence="2">
    <location>
        <begin position="704"/>
        <end position="725"/>
    </location>
</feature>
<dbReference type="NCBIfam" id="TIGR03897">
    <property type="entry name" value="lanti_2_LanM"/>
    <property type="match status" value="1"/>
</dbReference>
<feature type="transmembrane region" description="Helical" evidence="2">
    <location>
        <begin position="754"/>
        <end position="778"/>
    </location>
</feature>
<evidence type="ECO:0000256" key="2">
    <source>
        <dbReference type="SAM" id="Phobius"/>
    </source>
</evidence>
<dbReference type="InterPro" id="IPR007822">
    <property type="entry name" value="LANC-like"/>
</dbReference>
<keyword evidence="2" id="KW-0472">Membrane</keyword>
<dbReference type="InterPro" id="IPR025410">
    <property type="entry name" value="Lant_dehyd"/>
</dbReference>
<dbReference type="Pfam" id="PF13575">
    <property type="entry name" value="DUF4135"/>
    <property type="match status" value="1"/>
</dbReference>
<keyword evidence="2" id="KW-1133">Transmembrane helix</keyword>
<keyword evidence="5" id="KW-1185">Reference proteome</keyword>
<dbReference type="Gene3D" id="1.50.10.10">
    <property type="match status" value="1"/>
</dbReference>
<dbReference type="GO" id="GO:0031179">
    <property type="term" value="P:peptide modification"/>
    <property type="evidence" value="ECO:0007669"/>
    <property type="project" value="InterPro"/>
</dbReference>
<dbReference type="AlphaFoldDB" id="A0A7W1WMW2"/>
<organism evidence="4 5">
    <name type="scientific">Paenactinomyces guangxiensis</name>
    <dbReference type="NCBI Taxonomy" id="1490290"/>
    <lineage>
        <taxon>Bacteria</taxon>
        <taxon>Bacillati</taxon>
        <taxon>Bacillota</taxon>
        <taxon>Bacilli</taxon>
        <taxon>Bacillales</taxon>
        <taxon>Thermoactinomycetaceae</taxon>
        <taxon>Paenactinomyces</taxon>
    </lineage>
</organism>
<dbReference type="InterPro" id="IPR017146">
    <property type="entry name" value="Lanti_2_LanM"/>
</dbReference>
<accession>A0A7W1WMW2</accession>
<dbReference type="SUPFAM" id="SSF158745">
    <property type="entry name" value="LanC-like"/>
    <property type="match status" value="1"/>
</dbReference>
<dbReference type="PRINTS" id="PR01950">
    <property type="entry name" value="LANCSUPER"/>
</dbReference>
<dbReference type="Proteomes" id="UP000535491">
    <property type="component" value="Unassembled WGS sequence"/>
</dbReference>
<evidence type="ECO:0000259" key="3">
    <source>
        <dbReference type="Pfam" id="PF13575"/>
    </source>
</evidence>
<dbReference type="InterPro" id="IPR012341">
    <property type="entry name" value="6hp_glycosidase-like_sf"/>
</dbReference>
<dbReference type="EMBL" id="JACEIQ010000001">
    <property type="protein sequence ID" value="MBA4492716.1"/>
    <property type="molecule type" value="Genomic_DNA"/>
</dbReference>
<dbReference type="GO" id="GO:0046872">
    <property type="term" value="F:metal ion binding"/>
    <property type="evidence" value="ECO:0007669"/>
    <property type="project" value="UniProtKB-KW"/>
</dbReference>
<dbReference type="CDD" id="cd04792">
    <property type="entry name" value="LanM-like"/>
    <property type="match status" value="1"/>
</dbReference>
<feature type="binding site" evidence="1">
    <location>
        <position position="968"/>
    </location>
    <ligand>
        <name>Zn(2+)</name>
        <dbReference type="ChEBI" id="CHEBI:29105"/>
    </ligand>
</feature>
<keyword evidence="1" id="KW-0479">Metal-binding</keyword>
<gene>
    <name evidence="4" type="primary">lanM</name>
    <name evidence="4" type="ORF">H1191_00090</name>
</gene>
<keyword evidence="1" id="KW-0862">Zinc</keyword>
<keyword evidence="2" id="KW-0812">Transmembrane</keyword>
<dbReference type="PIRSF" id="PIRSF037228">
    <property type="entry name" value="Lant_mod_RumM"/>
    <property type="match status" value="1"/>
</dbReference>
<dbReference type="GO" id="GO:0005975">
    <property type="term" value="P:carbohydrate metabolic process"/>
    <property type="evidence" value="ECO:0007669"/>
    <property type="project" value="InterPro"/>
</dbReference>
<evidence type="ECO:0000256" key="1">
    <source>
        <dbReference type="PIRSR" id="PIRSR607822-1"/>
    </source>
</evidence>
<dbReference type="Pfam" id="PF05147">
    <property type="entry name" value="LANC_like"/>
    <property type="match status" value="1"/>
</dbReference>
<sequence>MNILSDQNDTLYKAAYLTERGYRNGQSPRNVDQQLQQWKNRGGFSEEMFKKRLKDNDLCVEEFNLLLAEKGDPAVKRDLPWIATFYEIIKSKPDEMVNSYKPERNNVFLSFYTPFLTYAEKLLTKRFEEINKTIDRTEIWSETSLLQSILKTLHVKLQSISLKVLISELHIARVTNSLFGDTPEERYQYFVDCYLNDRSNLLEIFRVYPVMARLMVEAVERCVEVHLEALCRFLNDREDICKIIKGNFSVLTGIEGEAGDSHKGGRTVMIFVFASGDRLVYKPRSLAIDDHFQKFLSWINKKGFTYPLLSASVLDRGSYGWQEFVQHRSCQEKEELTRFYYRQGGYIAILYLLRSVDFHHENIIASGEYPILIDLETLFSNHLDLLRDDMDYHKLVEDFHESVLNSIMLPIKSSNSLFDFDVSGLGGAEGQESTKVTTWVLDHIKTDEMRLIKKPVITTARKNRPIFNDKAVEAVDYSEYIVAGFKEMYQLFVNYRDELMDKSGPIWLFSEDTVRHVLRPTHAYARFLDASTHPDYLQDGLDRVQLFDYFWQITNSKPRFKELVSMESRDLLSHDVPYFTFKFNSNSIFDSKENEIPKFYSKSSLQLVMEKCQLLSEEDCQKQMRYIQLSLATLIKKPWFDKEHVEYHWKHHYVKPAGNDENELLLTAAKEIGDHLLKNAIWSDDRKEAYWIGLNADQDENLTLSSLGISLYDGVLGIVLFLAYLERETGEDKYGHLAKAALQGVRELIKKEEYLLSLSAFYGCISIVYTLFHLGVLWNDNELKELASSYLKKIEPLIDQDEVYDLLGGSAGAVIVCVLLYSYNQNPLALDIAEKCGEHLYVYVEKQLQSDGETNHILTGLSHGATGYAWAFSSLASVTRKDKYWKIAKKLLDYERSYFIKEEKNWADLRKNKSSSKNAIYWCHGAPGIGLGRLMMMPLIQDPRIQEEWQVAVEKTLESGFGFSHCLCHGDFGNLDFLQLSAKEFKSKDLEQKIYGMGLQIVRQGLEKGWSLGLHEKAELLGLMLGLSGIGYGILRLLNPKIPSIMALQLPNQDANEM</sequence>
<feature type="domain" description="Lantibiotic biosynthesis protein dehydration" evidence="3">
    <location>
        <begin position="208"/>
        <end position="581"/>
    </location>
</feature>
<reference evidence="4 5" key="1">
    <citation type="submission" date="2020-07" db="EMBL/GenBank/DDBJ databases">
        <authorList>
            <person name="Feng H."/>
        </authorList>
    </citation>
    <scope>NUCLEOTIDE SEQUENCE [LARGE SCALE GENOMIC DNA]</scope>
    <source>
        <strain evidence="5">s-10</strain>
    </source>
</reference>
<comment type="caution">
    <text evidence="4">The sequence shown here is derived from an EMBL/GenBank/DDBJ whole genome shotgun (WGS) entry which is preliminary data.</text>
</comment>
<name>A0A7W1WMW2_9BACL</name>
<dbReference type="SMART" id="SM01260">
    <property type="entry name" value="LANC_like"/>
    <property type="match status" value="1"/>
</dbReference>
<evidence type="ECO:0000313" key="5">
    <source>
        <dbReference type="Proteomes" id="UP000535491"/>
    </source>
</evidence>
<feature type="binding site" evidence="1">
    <location>
        <position position="923"/>
    </location>
    <ligand>
        <name>Zn(2+)</name>
        <dbReference type="ChEBI" id="CHEBI:29105"/>
    </ligand>
</feature>
<protein>
    <submittedName>
        <fullName evidence="4">Type 2 lantipeptide synthetase LanM</fullName>
    </submittedName>
</protein>
<evidence type="ECO:0000313" key="4">
    <source>
        <dbReference type="EMBL" id="MBA4492716.1"/>
    </source>
</evidence>
<dbReference type="RefSeq" id="WP_181749957.1">
    <property type="nucleotide sequence ID" value="NZ_JACEIQ010000001.1"/>
</dbReference>
<feature type="binding site" evidence="1">
    <location>
        <position position="969"/>
    </location>
    <ligand>
        <name>Zn(2+)</name>
        <dbReference type="ChEBI" id="CHEBI:29105"/>
    </ligand>
</feature>